<reference evidence="2" key="1">
    <citation type="submission" date="2017-02" db="UniProtKB">
        <authorList>
            <consortium name="WormBaseParasite"/>
        </authorList>
    </citation>
    <scope>IDENTIFICATION</scope>
</reference>
<name>A0A0M3HTX8_ASCLU</name>
<dbReference type="AlphaFoldDB" id="A0A0M3HTX8"/>
<dbReference type="WBParaSite" id="ALUE_0000617801-mRNA-1">
    <property type="protein sequence ID" value="ALUE_0000617801-mRNA-1"/>
    <property type="gene ID" value="ALUE_0000617801"/>
</dbReference>
<evidence type="ECO:0000313" key="2">
    <source>
        <dbReference type="WBParaSite" id="ALUE_0000617801-mRNA-1"/>
    </source>
</evidence>
<proteinExistence type="predicted"/>
<organism evidence="1 2">
    <name type="scientific">Ascaris lumbricoides</name>
    <name type="common">Giant roundworm</name>
    <dbReference type="NCBI Taxonomy" id="6252"/>
    <lineage>
        <taxon>Eukaryota</taxon>
        <taxon>Metazoa</taxon>
        <taxon>Ecdysozoa</taxon>
        <taxon>Nematoda</taxon>
        <taxon>Chromadorea</taxon>
        <taxon>Rhabditida</taxon>
        <taxon>Spirurina</taxon>
        <taxon>Ascaridomorpha</taxon>
        <taxon>Ascaridoidea</taxon>
        <taxon>Ascarididae</taxon>
        <taxon>Ascaris</taxon>
    </lineage>
</organism>
<keyword evidence="1" id="KW-1185">Reference proteome</keyword>
<evidence type="ECO:0000313" key="1">
    <source>
        <dbReference type="Proteomes" id="UP000036681"/>
    </source>
</evidence>
<sequence length="142" mass="16259">MSAKCRKRVQPSQSWTTNAHRNCDQLNAIAIVECRRIAMVHQLAKSSTQFGCGAAKIYLHCKIYLSKRNETKAAAVNLLNERGQMTKDKKRHVADWLPDWLKSLLGEIVRYLALEILIPRVSPTALCGWMRTWPPTTCHLWT</sequence>
<dbReference type="Proteomes" id="UP000036681">
    <property type="component" value="Unplaced"/>
</dbReference>
<protein>
    <submittedName>
        <fullName evidence="2">Transposase</fullName>
    </submittedName>
</protein>
<accession>A0A0M3HTX8</accession>